<feature type="region of interest" description="Disordered" evidence="1">
    <location>
        <begin position="119"/>
        <end position="140"/>
    </location>
</feature>
<name>A0A9P4QV79_9PLEO</name>
<gene>
    <name evidence="2" type="ORF">EJ04DRAFT_610345</name>
</gene>
<proteinExistence type="predicted"/>
<sequence>MAASLVPGVRPLQLPVSGWLPTWILLTDRVRTIAAAHADARGKEHGGSIERLLWTAKADRCRRRRRRRRRRCRHSGAFPTLSECDYAQQCFFSVSAGRLQWGVCGGAVVCVERVESGCQGRSGHRADSSKPPSRLGSCPEGLGRRKALLATAVFQVRSMSPVCSSSSLRRRSLSPLSHCLCPSIRLRLPARLRRVLDSSPALNAPGAEKGNGSSLCTSHGGNNTVPGDDLLRAQSVCQTRKVVVLQPTHALPSAPAQVAPLGLAQHNLTTSTSCAPFSHRMCLRGGETICPPQLSRQTLARRHGPAPSLTRRCRRASPCKEPRCFSSDCRELCCELSLAFTPSPSTRLAGAFARNCRVGSGTLQTPLTGMVSRRRQLEA</sequence>
<dbReference type="AlphaFoldDB" id="A0A9P4QV79"/>
<evidence type="ECO:0000313" key="3">
    <source>
        <dbReference type="Proteomes" id="UP000799444"/>
    </source>
</evidence>
<feature type="compositionally biased region" description="Polar residues" evidence="1">
    <location>
        <begin position="211"/>
        <end position="221"/>
    </location>
</feature>
<protein>
    <submittedName>
        <fullName evidence="2">Uncharacterized protein</fullName>
    </submittedName>
</protein>
<accession>A0A9P4QV79</accession>
<evidence type="ECO:0000256" key="1">
    <source>
        <dbReference type="SAM" id="MobiDB-lite"/>
    </source>
</evidence>
<feature type="region of interest" description="Disordered" evidence="1">
    <location>
        <begin position="200"/>
        <end position="221"/>
    </location>
</feature>
<keyword evidence="3" id="KW-1185">Reference proteome</keyword>
<organism evidence="2 3">
    <name type="scientific">Polyplosphaeria fusca</name>
    <dbReference type="NCBI Taxonomy" id="682080"/>
    <lineage>
        <taxon>Eukaryota</taxon>
        <taxon>Fungi</taxon>
        <taxon>Dikarya</taxon>
        <taxon>Ascomycota</taxon>
        <taxon>Pezizomycotina</taxon>
        <taxon>Dothideomycetes</taxon>
        <taxon>Pleosporomycetidae</taxon>
        <taxon>Pleosporales</taxon>
        <taxon>Tetraplosphaeriaceae</taxon>
        <taxon>Polyplosphaeria</taxon>
    </lineage>
</organism>
<reference evidence="2" key="1">
    <citation type="journal article" date="2020" name="Stud. Mycol.">
        <title>101 Dothideomycetes genomes: a test case for predicting lifestyles and emergence of pathogens.</title>
        <authorList>
            <person name="Haridas S."/>
            <person name="Albert R."/>
            <person name="Binder M."/>
            <person name="Bloem J."/>
            <person name="Labutti K."/>
            <person name="Salamov A."/>
            <person name="Andreopoulos B."/>
            <person name="Baker S."/>
            <person name="Barry K."/>
            <person name="Bills G."/>
            <person name="Bluhm B."/>
            <person name="Cannon C."/>
            <person name="Castanera R."/>
            <person name="Culley D."/>
            <person name="Daum C."/>
            <person name="Ezra D."/>
            <person name="Gonzalez J."/>
            <person name="Henrissat B."/>
            <person name="Kuo A."/>
            <person name="Liang C."/>
            <person name="Lipzen A."/>
            <person name="Lutzoni F."/>
            <person name="Magnuson J."/>
            <person name="Mondo S."/>
            <person name="Nolan M."/>
            <person name="Ohm R."/>
            <person name="Pangilinan J."/>
            <person name="Park H.-J."/>
            <person name="Ramirez L."/>
            <person name="Alfaro M."/>
            <person name="Sun H."/>
            <person name="Tritt A."/>
            <person name="Yoshinaga Y."/>
            <person name="Zwiers L.-H."/>
            <person name="Turgeon B."/>
            <person name="Goodwin S."/>
            <person name="Spatafora J."/>
            <person name="Crous P."/>
            <person name="Grigoriev I."/>
        </authorList>
    </citation>
    <scope>NUCLEOTIDE SEQUENCE</scope>
    <source>
        <strain evidence="2">CBS 125425</strain>
    </source>
</reference>
<evidence type="ECO:0000313" key="2">
    <source>
        <dbReference type="EMBL" id="KAF2731561.1"/>
    </source>
</evidence>
<dbReference type="Proteomes" id="UP000799444">
    <property type="component" value="Unassembled WGS sequence"/>
</dbReference>
<dbReference type="EMBL" id="ML996193">
    <property type="protein sequence ID" value="KAF2731561.1"/>
    <property type="molecule type" value="Genomic_DNA"/>
</dbReference>
<comment type="caution">
    <text evidence="2">The sequence shown here is derived from an EMBL/GenBank/DDBJ whole genome shotgun (WGS) entry which is preliminary data.</text>
</comment>